<keyword evidence="8" id="KW-0206">Cytoskeleton</keyword>
<name>A0A254TXQ4_ASPNG</name>
<keyword evidence="4" id="KW-0132">Cell division</keyword>
<dbReference type="OrthoDB" id="5372507at2759"/>
<dbReference type="GO" id="GO:0051301">
    <property type="term" value="P:cell division"/>
    <property type="evidence" value="ECO:0007669"/>
    <property type="project" value="UniProtKB-KW"/>
</dbReference>
<evidence type="ECO:0000256" key="9">
    <source>
        <dbReference type="ARBA" id="ARBA00023306"/>
    </source>
</evidence>
<dbReference type="VEuPathDB" id="FungiDB:M747DRAFT_62554"/>
<protein>
    <submittedName>
        <fullName evidence="11">Redoxin family protein</fullName>
    </submittedName>
</protein>
<dbReference type="GO" id="GO:0005819">
    <property type="term" value="C:spindle"/>
    <property type="evidence" value="ECO:0007669"/>
    <property type="project" value="UniProtKB-SubCell"/>
</dbReference>
<evidence type="ECO:0000256" key="2">
    <source>
        <dbReference type="ARBA" id="ARBA00005479"/>
    </source>
</evidence>
<reference evidence="12" key="1">
    <citation type="submission" date="2018-10" db="EMBL/GenBank/DDBJ databases">
        <title>FDA dAtabase for Regulatory Grade micrObial Sequences (FDA-ARGOS): Supporting development and validation of Infectious Disease Dx tests.</title>
        <authorList>
            <person name="Kerrigan L."/>
            <person name="Tallon L."/>
            <person name="Sadzewicz L."/>
            <person name="Sengamalay N."/>
            <person name="Ott S."/>
            <person name="Godinez A."/>
            <person name="Nagaraj S."/>
            <person name="Vavikolanu K."/>
            <person name="Nadendla S."/>
            <person name="George J."/>
            <person name="Sichtig H."/>
        </authorList>
    </citation>
    <scope>NUCLEOTIDE SEQUENCE [LARGE SCALE GENOMIC DNA]</scope>
    <source>
        <strain evidence="12">FDAARGOS_311</strain>
    </source>
</reference>
<dbReference type="eggNOG" id="ENOG502S1U0">
    <property type="taxonomic scope" value="Eukaryota"/>
</dbReference>
<dbReference type="EMBL" id="NKJJ02000001">
    <property type="protein sequence ID" value="TPR02580.1"/>
    <property type="molecule type" value="Genomic_DNA"/>
</dbReference>
<proteinExistence type="inferred from homology"/>
<evidence type="ECO:0000256" key="7">
    <source>
        <dbReference type="ARBA" id="ARBA00023054"/>
    </source>
</evidence>
<dbReference type="PANTHER" id="PTHR31570">
    <property type="entry name" value="HAUS AUGMIN-LIKE COMPLEX SUBUNIT 1"/>
    <property type="match status" value="1"/>
</dbReference>
<comment type="subcellular location">
    <subcellularLocation>
        <location evidence="1">Cytoplasm</location>
        <location evidence="1">Cytoskeleton</location>
        <location evidence="1">Spindle</location>
    </subcellularLocation>
</comment>
<evidence type="ECO:0000256" key="5">
    <source>
        <dbReference type="ARBA" id="ARBA00022701"/>
    </source>
</evidence>
<organism evidence="11 12">
    <name type="scientific">Aspergillus niger</name>
    <dbReference type="NCBI Taxonomy" id="5061"/>
    <lineage>
        <taxon>Eukaryota</taxon>
        <taxon>Fungi</taxon>
        <taxon>Dikarya</taxon>
        <taxon>Ascomycota</taxon>
        <taxon>Pezizomycotina</taxon>
        <taxon>Eurotiomycetes</taxon>
        <taxon>Eurotiomycetidae</taxon>
        <taxon>Eurotiales</taxon>
        <taxon>Aspergillaceae</taxon>
        <taxon>Aspergillus</taxon>
        <taxon>Aspergillus subgen. Circumdati</taxon>
    </lineage>
</organism>
<keyword evidence="7 10" id="KW-0175">Coiled coil</keyword>
<keyword evidence="5" id="KW-0493">Microtubule</keyword>
<dbReference type="GO" id="GO:0005874">
    <property type="term" value="C:microtubule"/>
    <property type="evidence" value="ECO:0007669"/>
    <property type="project" value="UniProtKB-KW"/>
</dbReference>
<evidence type="ECO:0000256" key="1">
    <source>
        <dbReference type="ARBA" id="ARBA00004186"/>
    </source>
</evidence>
<dbReference type="VEuPathDB" id="FungiDB:ATCC64974_97900"/>
<evidence type="ECO:0000256" key="4">
    <source>
        <dbReference type="ARBA" id="ARBA00022618"/>
    </source>
</evidence>
<feature type="coiled-coil region" evidence="10">
    <location>
        <begin position="146"/>
        <end position="173"/>
    </location>
</feature>
<evidence type="ECO:0000256" key="8">
    <source>
        <dbReference type="ARBA" id="ARBA00023212"/>
    </source>
</evidence>
<sequence>MDSPLLSPAKARQAAIQAKDWAYVNAWLSRQYAPNPVPSFERNEDTLRTLLALAAANDTADEEATVLHQAREQAVESFKVREEGEEKQKVEILDEVEHSLDDNGRRHLDDLAETTAVLGALGTNTRDLGQSIIELTVEEFNAQQQMSKVQALHDYLERELATLREQLLDLKTNEVYETPANLPALTAEWTRETKMLNAKAGEYQDRIASLQRSKSKGPTLAEVIAEEQGVIRMLESTKALVERVQKFHDLPKDVRGAQVQYKELEQELETLTQQRDTMFEKLGEKLGEK</sequence>
<comment type="similarity">
    <text evidence="2">Belongs to the HAUS1 family.</text>
</comment>
<keyword evidence="3" id="KW-0963">Cytoplasm</keyword>
<dbReference type="VEuPathDB" id="FungiDB:ASPNIDRAFT2_1169137"/>
<gene>
    <name evidence="11" type="ORF">CAN33_0045015</name>
</gene>
<dbReference type="GO" id="GO:0051225">
    <property type="term" value="P:spindle assembly"/>
    <property type="evidence" value="ECO:0007669"/>
    <property type="project" value="InterPro"/>
</dbReference>
<dbReference type="PANTHER" id="PTHR31570:SF1">
    <property type="entry name" value="HAUS AUGMIN-LIKE COMPLEX SUBUNIT 1"/>
    <property type="match status" value="1"/>
</dbReference>
<evidence type="ECO:0000313" key="11">
    <source>
        <dbReference type="EMBL" id="TPR02580.1"/>
    </source>
</evidence>
<keyword evidence="9" id="KW-0131">Cell cycle</keyword>
<evidence type="ECO:0000313" key="12">
    <source>
        <dbReference type="Proteomes" id="UP000197666"/>
    </source>
</evidence>
<comment type="caution">
    <text evidence="11">The sequence shown here is derived from an EMBL/GenBank/DDBJ whole genome shotgun (WGS) entry which is preliminary data.</text>
</comment>
<dbReference type="AlphaFoldDB" id="A0A254TXQ4"/>
<dbReference type="GO" id="GO:0005829">
    <property type="term" value="C:cytosol"/>
    <property type="evidence" value="ECO:0007669"/>
    <property type="project" value="TreeGrafter"/>
</dbReference>
<dbReference type="Proteomes" id="UP000197666">
    <property type="component" value="Unassembled WGS sequence"/>
</dbReference>
<evidence type="ECO:0000256" key="10">
    <source>
        <dbReference type="SAM" id="Coils"/>
    </source>
</evidence>
<accession>A0A254TXQ4</accession>
<feature type="coiled-coil region" evidence="10">
    <location>
        <begin position="254"/>
        <end position="281"/>
    </location>
</feature>
<evidence type="ECO:0000256" key="6">
    <source>
        <dbReference type="ARBA" id="ARBA00022776"/>
    </source>
</evidence>
<keyword evidence="6" id="KW-0498">Mitosis</keyword>
<dbReference type="GO" id="GO:0070652">
    <property type="term" value="C:HAUS complex"/>
    <property type="evidence" value="ECO:0007669"/>
    <property type="project" value="InterPro"/>
</dbReference>
<dbReference type="Pfam" id="PF25762">
    <property type="entry name" value="HAUS1"/>
    <property type="match status" value="1"/>
</dbReference>
<dbReference type="InterPro" id="IPR026243">
    <property type="entry name" value="HAUS1"/>
</dbReference>
<evidence type="ECO:0000256" key="3">
    <source>
        <dbReference type="ARBA" id="ARBA00022490"/>
    </source>
</evidence>
<dbReference type="VEuPathDB" id="FungiDB:An06g01620"/>